<evidence type="ECO:0000313" key="2">
    <source>
        <dbReference type="EMBL" id="KAG5498735.1"/>
    </source>
</evidence>
<dbReference type="OrthoDB" id="249945at2759"/>
<reference evidence="2 3" key="1">
    <citation type="submission" date="2021-02" db="EMBL/GenBank/DDBJ databases">
        <title>Porcisia hertigi Genome sequencing and assembly.</title>
        <authorList>
            <person name="Almutairi H."/>
            <person name="Gatherer D."/>
        </authorList>
    </citation>
    <scope>NUCLEOTIDE SEQUENCE [LARGE SCALE GENOMIC DNA]</scope>
    <source>
        <strain evidence="2 3">C119</strain>
    </source>
</reference>
<dbReference type="KEGG" id="phet:94289122"/>
<dbReference type="EMBL" id="JAFJZO010000030">
    <property type="protein sequence ID" value="KAG5498735.1"/>
    <property type="molecule type" value="Genomic_DNA"/>
</dbReference>
<sequence length="279" mass="30841">MDSGASTMMGGFRSADAGTSSTPFFPKINSSLETVRLTYGALLRLCLHSTVYYGSQGFVAEKVFGHKGAMVTAEREAMRYVLSMGAEVGISVLIMPARYLAASSTPRFMLDYMFTRWSDVLALLDRFHPAAYASYTMYAFASSDDEWNFDFFTWQIPSLVMTLGKLIARRRLVGAERCRTKRILGVMLAQLFLRAYMSTFSIMIPEQGSEAVVAMFVTVCEGMATSYLARHTWPYPWDDVKGMSSTNTTSSSTAMVSEGADTPPTDHSRGTEKPGYGLD</sequence>
<protein>
    <submittedName>
        <fullName evidence="2">Uncharacterized protein</fullName>
    </submittedName>
</protein>
<dbReference type="RefSeq" id="XP_067755489.1">
    <property type="nucleotide sequence ID" value="XM_067899045.1"/>
</dbReference>
<dbReference type="Proteomes" id="UP000674318">
    <property type="component" value="Unassembled WGS sequence"/>
</dbReference>
<dbReference type="AlphaFoldDB" id="A0A836I8D9"/>
<gene>
    <name evidence="2" type="ORF">JKF63_03023</name>
</gene>
<keyword evidence="3" id="KW-1185">Reference proteome</keyword>
<organism evidence="2 3">
    <name type="scientific">Porcisia hertigi</name>
    <dbReference type="NCBI Taxonomy" id="2761500"/>
    <lineage>
        <taxon>Eukaryota</taxon>
        <taxon>Discoba</taxon>
        <taxon>Euglenozoa</taxon>
        <taxon>Kinetoplastea</taxon>
        <taxon>Metakinetoplastina</taxon>
        <taxon>Trypanosomatida</taxon>
        <taxon>Trypanosomatidae</taxon>
        <taxon>Leishmaniinae</taxon>
        <taxon>Porcisia</taxon>
    </lineage>
</organism>
<dbReference type="GeneID" id="94289122"/>
<evidence type="ECO:0000256" key="1">
    <source>
        <dbReference type="SAM" id="MobiDB-lite"/>
    </source>
</evidence>
<feature type="region of interest" description="Disordered" evidence="1">
    <location>
        <begin position="246"/>
        <end position="279"/>
    </location>
</feature>
<name>A0A836I8D9_9TRYP</name>
<comment type="caution">
    <text evidence="2">The sequence shown here is derived from an EMBL/GenBank/DDBJ whole genome shotgun (WGS) entry which is preliminary data.</text>
</comment>
<evidence type="ECO:0000313" key="3">
    <source>
        <dbReference type="Proteomes" id="UP000674318"/>
    </source>
</evidence>
<accession>A0A836I8D9</accession>
<proteinExistence type="predicted"/>